<evidence type="ECO:0000256" key="1">
    <source>
        <dbReference type="ARBA" id="ARBA00022741"/>
    </source>
</evidence>
<dbReference type="GO" id="GO:0016787">
    <property type="term" value="F:hydrolase activity"/>
    <property type="evidence" value="ECO:0007669"/>
    <property type="project" value="UniProtKB-KW"/>
</dbReference>
<dbReference type="RefSeq" id="WP_169144140.1">
    <property type="nucleotide sequence ID" value="NZ_JABBGA010000001.1"/>
</dbReference>
<keyword evidence="1" id="KW-0547">Nucleotide-binding</keyword>
<feature type="region of interest" description="Disordered" evidence="7">
    <location>
        <begin position="346"/>
        <end position="368"/>
    </location>
</feature>
<dbReference type="CDD" id="cd03112">
    <property type="entry name" value="CobW-like"/>
    <property type="match status" value="1"/>
</dbReference>
<keyword evidence="10" id="KW-1185">Reference proteome</keyword>
<dbReference type="InterPro" id="IPR036627">
    <property type="entry name" value="CobW-likC_sf"/>
</dbReference>
<dbReference type="Pfam" id="PF07683">
    <property type="entry name" value="CobW_C"/>
    <property type="match status" value="1"/>
</dbReference>
<proteinExistence type="inferred from homology"/>
<evidence type="ECO:0000256" key="5">
    <source>
        <dbReference type="ARBA" id="ARBA00045658"/>
    </source>
</evidence>
<comment type="function">
    <text evidence="5">Zinc chaperone that directly transfers zinc cofactor to target proteins, thereby activating them. Zinc is transferred from the CXCC motif in the GTPase domain to the zinc binding site in target proteins in a process requiring GTP hydrolysis.</text>
</comment>
<dbReference type="InterPro" id="IPR027417">
    <property type="entry name" value="P-loop_NTPase"/>
</dbReference>
<accession>A0A848FXC7</accession>
<keyword evidence="3" id="KW-0143">Chaperone</keyword>
<evidence type="ECO:0000256" key="4">
    <source>
        <dbReference type="ARBA" id="ARBA00034320"/>
    </source>
</evidence>
<gene>
    <name evidence="9" type="ORF">HHL15_02080</name>
</gene>
<dbReference type="PANTHER" id="PTHR13748">
    <property type="entry name" value="COBW-RELATED"/>
    <property type="match status" value="1"/>
</dbReference>
<comment type="catalytic activity">
    <reaction evidence="6">
        <text>GTP + H2O = GDP + phosphate + H(+)</text>
        <dbReference type="Rhea" id="RHEA:19669"/>
        <dbReference type="ChEBI" id="CHEBI:15377"/>
        <dbReference type="ChEBI" id="CHEBI:15378"/>
        <dbReference type="ChEBI" id="CHEBI:37565"/>
        <dbReference type="ChEBI" id="CHEBI:43474"/>
        <dbReference type="ChEBI" id="CHEBI:58189"/>
    </reaction>
    <physiologicalReaction direction="left-to-right" evidence="6">
        <dbReference type="Rhea" id="RHEA:19670"/>
    </physiologicalReaction>
</comment>
<dbReference type="InterPro" id="IPR051316">
    <property type="entry name" value="Zinc-reg_GTPase_activator"/>
</dbReference>
<organism evidence="9 10">
    <name type="scientific">Zoogloea dura</name>
    <dbReference type="NCBI Taxonomy" id="2728840"/>
    <lineage>
        <taxon>Bacteria</taxon>
        <taxon>Pseudomonadati</taxon>
        <taxon>Pseudomonadota</taxon>
        <taxon>Betaproteobacteria</taxon>
        <taxon>Rhodocyclales</taxon>
        <taxon>Zoogloeaceae</taxon>
        <taxon>Zoogloea</taxon>
    </lineage>
</organism>
<evidence type="ECO:0000256" key="7">
    <source>
        <dbReference type="SAM" id="MobiDB-lite"/>
    </source>
</evidence>
<comment type="similarity">
    <text evidence="4">Belongs to the SIMIBI class G3E GTPase family. ZNG1 subfamily.</text>
</comment>
<dbReference type="PANTHER" id="PTHR13748:SF62">
    <property type="entry name" value="COBW DOMAIN-CONTAINING PROTEIN"/>
    <property type="match status" value="1"/>
</dbReference>
<dbReference type="GO" id="GO:0005737">
    <property type="term" value="C:cytoplasm"/>
    <property type="evidence" value="ECO:0007669"/>
    <property type="project" value="TreeGrafter"/>
</dbReference>
<dbReference type="InterPro" id="IPR011629">
    <property type="entry name" value="CobW-like_C"/>
</dbReference>
<evidence type="ECO:0000313" key="10">
    <source>
        <dbReference type="Proteomes" id="UP000580043"/>
    </source>
</evidence>
<dbReference type="SUPFAM" id="SSF52540">
    <property type="entry name" value="P-loop containing nucleoside triphosphate hydrolases"/>
    <property type="match status" value="1"/>
</dbReference>
<dbReference type="GO" id="GO:0000166">
    <property type="term" value="F:nucleotide binding"/>
    <property type="evidence" value="ECO:0007669"/>
    <property type="project" value="UniProtKB-KW"/>
</dbReference>
<dbReference type="AlphaFoldDB" id="A0A848FXC7"/>
<protein>
    <submittedName>
        <fullName evidence="9">GTP-binding protein</fullName>
    </submittedName>
</protein>
<sequence length="368" mass="40236">MSGQTSDSRVPITLLTGFLGAGKTTLLNHLLKQPEMQKAAVLINEFGEVGVDHHLVKRIDDNLVLLDSGCLCCSVRGELTRSLGNLFLRALNKDVPVFDRVLIETTGLADPAPVIQALMNDFFTAQRFRFDGIVTAVDAMFGRQQIQRQREALRQIVMADRLLVTKCDLASREDVDALDRDLATLNPGAPRIYVRRGEVAVASVVDCGLYDPAGKAPDVVRWLAPPPTAGLRYTPKGTRAAVPSPHDGDIHSFTVIFDAPLPWVSFADTLGELLETVGDRVLRVKGLINVVGDDRPWVVHGVHNIAYPPIPLDAWPSSPPFDDKRSRLVFIVRELSRDTIEDALSPLRRVQPAQAGARIPSPTASDPA</sequence>
<reference evidence="9 10" key="1">
    <citation type="submission" date="2020-04" db="EMBL/GenBank/DDBJ databases">
        <title>Zoogloea sp. G-4-1-14 isolated from soil.</title>
        <authorList>
            <person name="Dahal R.H."/>
        </authorList>
    </citation>
    <scope>NUCLEOTIDE SEQUENCE [LARGE SCALE GENOMIC DNA]</scope>
    <source>
        <strain evidence="9 10">G-4-1-14</strain>
    </source>
</reference>
<evidence type="ECO:0000256" key="2">
    <source>
        <dbReference type="ARBA" id="ARBA00022801"/>
    </source>
</evidence>
<dbReference type="InterPro" id="IPR003495">
    <property type="entry name" value="CobW/HypB/UreG_nucleotide-bd"/>
</dbReference>
<dbReference type="Gene3D" id="3.30.1220.10">
    <property type="entry name" value="CobW-like, C-terminal domain"/>
    <property type="match status" value="1"/>
</dbReference>
<dbReference type="EMBL" id="JABBGA010000001">
    <property type="protein sequence ID" value="NML24518.1"/>
    <property type="molecule type" value="Genomic_DNA"/>
</dbReference>
<dbReference type="SMART" id="SM00833">
    <property type="entry name" value="CobW_C"/>
    <property type="match status" value="1"/>
</dbReference>
<dbReference type="SUPFAM" id="SSF90002">
    <property type="entry name" value="Hypothetical protein YjiA, C-terminal domain"/>
    <property type="match status" value="1"/>
</dbReference>
<evidence type="ECO:0000313" key="9">
    <source>
        <dbReference type="EMBL" id="NML24518.1"/>
    </source>
</evidence>
<feature type="domain" description="CobW C-terminal" evidence="8">
    <location>
        <begin position="250"/>
        <end position="348"/>
    </location>
</feature>
<evidence type="ECO:0000256" key="3">
    <source>
        <dbReference type="ARBA" id="ARBA00023186"/>
    </source>
</evidence>
<dbReference type="Gene3D" id="3.40.50.300">
    <property type="entry name" value="P-loop containing nucleotide triphosphate hydrolases"/>
    <property type="match status" value="1"/>
</dbReference>
<dbReference type="Pfam" id="PF02492">
    <property type="entry name" value="cobW"/>
    <property type="match status" value="1"/>
</dbReference>
<evidence type="ECO:0000259" key="8">
    <source>
        <dbReference type="SMART" id="SM00833"/>
    </source>
</evidence>
<comment type="caution">
    <text evidence="9">The sequence shown here is derived from an EMBL/GenBank/DDBJ whole genome shotgun (WGS) entry which is preliminary data.</text>
</comment>
<evidence type="ECO:0000256" key="6">
    <source>
        <dbReference type="ARBA" id="ARBA00049117"/>
    </source>
</evidence>
<name>A0A848FXC7_9RHOO</name>
<dbReference type="Proteomes" id="UP000580043">
    <property type="component" value="Unassembled WGS sequence"/>
</dbReference>
<keyword evidence="2" id="KW-0378">Hydrolase</keyword>